<evidence type="ECO:0000313" key="3">
    <source>
        <dbReference type="Proteomes" id="UP001152876"/>
    </source>
</evidence>
<dbReference type="OrthoDB" id="9812003at2"/>
<dbReference type="AlphaFoldDB" id="A0A9X4S900"/>
<dbReference type="Proteomes" id="UP001152876">
    <property type="component" value="Unassembled WGS sequence"/>
</dbReference>
<evidence type="ECO:0000313" key="2">
    <source>
        <dbReference type="EMBL" id="MDG5974524.1"/>
    </source>
</evidence>
<proteinExistence type="predicted"/>
<dbReference type="RefSeq" id="WP_068173351.1">
    <property type="nucleotide sequence ID" value="NZ_AOGK01000003.1"/>
</dbReference>
<evidence type="ECO:0008006" key="4">
    <source>
        <dbReference type="Google" id="ProtNLM"/>
    </source>
</evidence>
<gene>
    <name evidence="2" type="ORF">H010_04627</name>
</gene>
<name>A0A9X4S900_9BURK</name>
<protein>
    <recommendedName>
        <fullName evidence="4">Tetratricopeptide repeat protein</fullName>
    </recommendedName>
</protein>
<evidence type="ECO:0000256" key="1">
    <source>
        <dbReference type="SAM" id="MobiDB-lite"/>
    </source>
</evidence>
<dbReference type="InterPro" id="IPR011990">
    <property type="entry name" value="TPR-like_helical_dom_sf"/>
</dbReference>
<organism evidence="2 3">
    <name type="scientific">Hydrogenophaga taeniospiralis CCUG 15921</name>
    <dbReference type="NCBI Taxonomy" id="1281780"/>
    <lineage>
        <taxon>Bacteria</taxon>
        <taxon>Pseudomonadati</taxon>
        <taxon>Pseudomonadota</taxon>
        <taxon>Betaproteobacteria</taxon>
        <taxon>Burkholderiales</taxon>
        <taxon>Comamonadaceae</taxon>
        <taxon>Hydrogenophaga</taxon>
    </lineage>
</organism>
<accession>A0A9X4S900</accession>
<dbReference type="Gene3D" id="1.25.40.10">
    <property type="entry name" value="Tetratricopeptide repeat domain"/>
    <property type="match status" value="1"/>
</dbReference>
<keyword evidence="3" id="KW-1185">Reference proteome</keyword>
<feature type="region of interest" description="Disordered" evidence="1">
    <location>
        <begin position="169"/>
        <end position="191"/>
    </location>
</feature>
<dbReference type="EMBL" id="AOGK01000003">
    <property type="protein sequence ID" value="MDG5974524.1"/>
    <property type="molecule type" value="Genomic_DNA"/>
</dbReference>
<sequence length="191" mass="19741">MDDAANLGFDDAAAAFGLGAIGAALSPEVAALIAQAGLLRDQPAQALALLEQARAAAPRHPAPLIALYRFHFYGHNLAAARDAGEDALAIARTALGPNFGDAPPSDDAARHDAAVRFYLFALKGLAYLHMRLGAMDEARALLAELRRLDPADHVGGALLSHVLARHERGGEAGAGESPGAYPVRGWSGVGP</sequence>
<reference evidence="2" key="1">
    <citation type="submission" date="2013-01" db="EMBL/GenBank/DDBJ databases">
        <title>Genome draft of Hydrogenophaga taeniospiralis 2K1.</title>
        <authorList>
            <person name="Gomila M."/>
            <person name="Lalucat J."/>
        </authorList>
    </citation>
    <scope>NUCLEOTIDE SEQUENCE</scope>
    <source>
        <strain evidence="2">CCUG 15921</strain>
    </source>
</reference>
<comment type="caution">
    <text evidence="2">The sequence shown here is derived from an EMBL/GenBank/DDBJ whole genome shotgun (WGS) entry which is preliminary data.</text>
</comment>